<keyword evidence="7" id="KW-1185">Reference proteome</keyword>
<evidence type="ECO:0000256" key="3">
    <source>
        <dbReference type="RuleBase" id="RU000383"/>
    </source>
</evidence>
<accession>A0A3Q2Y6L0</accession>
<feature type="domain" description="Cyclin-like" evidence="5">
    <location>
        <begin position="52"/>
        <end position="138"/>
    </location>
</feature>
<evidence type="ECO:0000256" key="2">
    <source>
        <dbReference type="ARBA" id="ARBA00023127"/>
    </source>
</evidence>
<dbReference type="InterPro" id="IPR006671">
    <property type="entry name" value="Cyclin_N"/>
</dbReference>
<evidence type="ECO:0000313" key="6">
    <source>
        <dbReference type="Ensembl" id="ENSHCOP00000013226.1"/>
    </source>
</evidence>
<dbReference type="AlphaFoldDB" id="A0A3Q2Y6L0"/>
<feature type="region of interest" description="Disordered" evidence="4">
    <location>
        <begin position="316"/>
        <end position="359"/>
    </location>
</feature>
<dbReference type="STRING" id="109280.ENSHCOP00000013226"/>
<dbReference type="InterPro" id="IPR039361">
    <property type="entry name" value="Cyclin"/>
</dbReference>
<dbReference type="PANTHER" id="PTHR10177">
    <property type="entry name" value="CYCLINS"/>
    <property type="match status" value="1"/>
</dbReference>
<evidence type="ECO:0000259" key="5">
    <source>
        <dbReference type="SMART" id="SM00385"/>
    </source>
</evidence>
<evidence type="ECO:0000256" key="4">
    <source>
        <dbReference type="SAM" id="MobiDB-lite"/>
    </source>
</evidence>
<sequence>MKGPGVAENRRLLGLLEAALIREARLWKAPVFKGGCVQGADMSSSQHQDMIVWLGGMNRRFHFCPETFALGVCVLNRMLSTVKAQPKYLKCIAFTSLVLAAKINEEDEVKGSVSDLVAQSGCSFSTAEIVRMERIILDKLHWDLYTSTPVDFIHIFHALLVSGHPHLIPSMGRQKRPTGFQVALWTRQVQHCMACHQLWQFKGSTLALAIITLELEALTPDWFSVFTDLLKKAQVDSVEFIHCKETADEHLRSLEFSLPANAVYIFDSTNIYEGEVDKVRPPSRRLRRRIRKVRSADQLRDSDEYYDGLRRLYDEEMSSKAEGGSGGASPFNSPQESASPCPPLHPPQLSHSTFGPSIL</sequence>
<feature type="compositionally biased region" description="Polar residues" evidence="4">
    <location>
        <begin position="349"/>
        <end position="359"/>
    </location>
</feature>
<protein>
    <submittedName>
        <fullName evidence="6">Cyclin I family member 2</fullName>
    </submittedName>
</protein>
<dbReference type="FunFam" id="1.10.472.10:FF:000006">
    <property type="entry name" value="Cyclin I"/>
    <property type="match status" value="1"/>
</dbReference>
<name>A0A3Q2Y6L0_HIPCM</name>
<keyword evidence="2 3" id="KW-0195">Cyclin</keyword>
<dbReference type="InterPro" id="IPR013763">
    <property type="entry name" value="Cyclin-like_dom"/>
</dbReference>
<evidence type="ECO:0000313" key="7">
    <source>
        <dbReference type="Proteomes" id="UP000264820"/>
    </source>
</evidence>
<dbReference type="Gene3D" id="1.10.472.10">
    <property type="entry name" value="Cyclin-like"/>
    <property type="match status" value="2"/>
</dbReference>
<evidence type="ECO:0000256" key="1">
    <source>
        <dbReference type="ARBA" id="ARBA00003222"/>
    </source>
</evidence>
<comment type="function">
    <text evidence="1">Essential for the control of the cell cycle at the G2/M (mitosis) transition.</text>
</comment>
<dbReference type="GeneTree" id="ENSGT00940000162679"/>
<reference evidence="6" key="1">
    <citation type="submission" date="2025-08" db="UniProtKB">
        <authorList>
            <consortium name="Ensembl"/>
        </authorList>
    </citation>
    <scope>IDENTIFICATION</scope>
</reference>
<comment type="similarity">
    <text evidence="3">Belongs to the cyclin family.</text>
</comment>
<dbReference type="Ensembl" id="ENSHCOT00000020498.1">
    <property type="protein sequence ID" value="ENSHCOP00000013226.1"/>
    <property type="gene ID" value="ENSHCOG00000016350.1"/>
</dbReference>
<dbReference type="SUPFAM" id="SSF47954">
    <property type="entry name" value="Cyclin-like"/>
    <property type="match status" value="1"/>
</dbReference>
<organism evidence="6 7">
    <name type="scientific">Hippocampus comes</name>
    <name type="common">Tiger tail seahorse</name>
    <dbReference type="NCBI Taxonomy" id="109280"/>
    <lineage>
        <taxon>Eukaryota</taxon>
        <taxon>Metazoa</taxon>
        <taxon>Chordata</taxon>
        <taxon>Craniata</taxon>
        <taxon>Vertebrata</taxon>
        <taxon>Euteleostomi</taxon>
        <taxon>Actinopterygii</taxon>
        <taxon>Neopterygii</taxon>
        <taxon>Teleostei</taxon>
        <taxon>Neoteleostei</taxon>
        <taxon>Acanthomorphata</taxon>
        <taxon>Syngnathiaria</taxon>
        <taxon>Syngnathiformes</taxon>
        <taxon>Syngnathoidei</taxon>
        <taxon>Syngnathidae</taxon>
        <taxon>Hippocampus</taxon>
    </lineage>
</organism>
<dbReference type="OMA" id="PQRDEIC"/>
<dbReference type="InterPro" id="IPR036915">
    <property type="entry name" value="Cyclin-like_sf"/>
</dbReference>
<dbReference type="Proteomes" id="UP000264820">
    <property type="component" value="Unplaced"/>
</dbReference>
<reference evidence="6" key="2">
    <citation type="submission" date="2025-09" db="UniProtKB">
        <authorList>
            <consortium name="Ensembl"/>
        </authorList>
    </citation>
    <scope>IDENTIFICATION</scope>
</reference>
<proteinExistence type="inferred from homology"/>
<dbReference type="SMART" id="SM00385">
    <property type="entry name" value="CYCLIN"/>
    <property type="match status" value="1"/>
</dbReference>
<dbReference type="Pfam" id="PF00134">
    <property type="entry name" value="Cyclin_N"/>
    <property type="match status" value="1"/>
</dbReference>